<name>A0ABW8UYR1_9RHOB</name>
<reference evidence="1 2" key="1">
    <citation type="submission" date="2024-08" db="EMBL/GenBank/DDBJ databases">
        <title>Tateyamaria sp. nov., isolated from marine algae.</title>
        <authorList>
            <person name="Choi B.J."/>
            <person name="Kim J.M."/>
            <person name="Lee J.K."/>
            <person name="Choi D.G."/>
            <person name="Bayburt H."/>
            <person name="Baek J.H."/>
            <person name="Han D.M."/>
            <person name="Jeon C.O."/>
        </authorList>
    </citation>
    <scope>NUCLEOTIDE SEQUENCE [LARGE SCALE GENOMIC DNA]</scope>
    <source>
        <strain evidence="1 2">KMU-156</strain>
    </source>
</reference>
<dbReference type="EMBL" id="JBHDIY010000002">
    <property type="protein sequence ID" value="MFL4471965.1"/>
    <property type="molecule type" value="Genomic_DNA"/>
</dbReference>
<evidence type="ECO:0000313" key="1">
    <source>
        <dbReference type="EMBL" id="MFL4471965.1"/>
    </source>
</evidence>
<protein>
    <submittedName>
        <fullName evidence="1">Uncharacterized protein</fullName>
    </submittedName>
</protein>
<accession>A0ABW8UYR1</accession>
<gene>
    <name evidence="1" type="ORF">ACERZ8_19550</name>
</gene>
<dbReference type="Proteomes" id="UP001627408">
    <property type="component" value="Unassembled WGS sequence"/>
</dbReference>
<sequence length="187" mass="21126">MTISNRRGCLRQEYSRIFDEECVGYAIDDSGIVRRRFDEAFESERTNTILTLNAGDLAAALEHVSSVDRMLLQVPMDGRSAVRGIFDAAENIFRIMFPTQNSLNSAAIRSVLQSSIQARFEGQSPEQQASLKTVRSFSEWIDAAHFYRHADGQTEPSQPSEMTTVVLVGQGYSFVRWLASLYHEQHN</sequence>
<dbReference type="RefSeq" id="WP_407593836.1">
    <property type="nucleotide sequence ID" value="NZ_JBHDIY010000002.1"/>
</dbReference>
<organism evidence="1 2">
    <name type="scientific">Tateyamaria armeniaca</name>
    <dbReference type="NCBI Taxonomy" id="2518930"/>
    <lineage>
        <taxon>Bacteria</taxon>
        <taxon>Pseudomonadati</taxon>
        <taxon>Pseudomonadota</taxon>
        <taxon>Alphaproteobacteria</taxon>
        <taxon>Rhodobacterales</taxon>
        <taxon>Roseobacteraceae</taxon>
        <taxon>Tateyamaria</taxon>
    </lineage>
</organism>
<proteinExistence type="predicted"/>
<evidence type="ECO:0000313" key="2">
    <source>
        <dbReference type="Proteomes" id="UP001627408"/>
    </source>
</evidence>
<keyword evidence="2" id="KW-1185">Reference proteome</keyword>
<comment type="caution">
    <text evidence="1">The sequence shown here is derived from an EMBL/GenBank/DDBJ whole genome shotgun (WGS) entry which is preliminary data.</text>
</comment>